<gene>
    <name evidence="7" type="ordered locus">Caci_7250</name>
</gene>
<feature type="DNA-binding region" description="H-T-H motif" evidence="4">
    <location>
        <begin position="70"/>
        <end position="89"/>
    </location>
</feature>
<dbReference type="InterPro" id="IPR001647">
    <property type="entry name" value="HTH_TetR"/>
</dbReference>
<dbReference type="PANTHER" id="PTHR30055:SF234">
    <property type="entry name" value="HTH-TYPE TRANSCRIPTIONAL REGULATOR BETI"/>
    <property type="match status" value="1"/>
</dbReference>
<keyword evidence="2 4" id="KW-0238">DNA-binding</keyword>
<proteinExistence type="predicted"/>
<dbReference type="Pfam" id="PF17754">
    <property type="entry name" value="TetR_C_14"/>
    <property type="match status" value="1"/>
</dbReference>
<dbReference type="Gene3D" id="1.10.357.10">
    <property type="entry name" value="Tetracycline Repressor, domain 2"/>
    <property type="match status" value="1"/>
</dbReference>
<dbReference type="eggNOG" id="COG1309">
    <property type="taxonomic scope" value="Bacteria"/>
</dbReference>
<evidence type="ECO:0000313" key="7">
    <source>
        <dbReference type="EMBL" id="ACU76079.1"/>
    </source>
</evidence>
<accession>C7Q891</accession>
<feature type="domain" description="HTH tetR-type" evidence="6">
    <location>
        <begin position="47"/>
        <end position="107"/>
    </location>
</feature>
<dbReference type="InParanoid" id="C7Q891"/>
<dbReference type="HOGENOM" id="CLU_069356_2_2_11"/>
<evidence type="ECO:0000256" key="4">
    <source>
        <dbReference type="PROSITE-ProRule" id="PRU00335"/>
    </source>
</evidence>
<evidence type="ECO:0000256" key="3">
    <source>
        <dbReference type="ARBA" id="ARBA00023163"/>
    </source>
</evidence>
<dbReference type="PROSITE" id="PS50977">
    <property type="entry name" value="HTH_TETR_2"/>
    <property type="match status" value="1"/>
</dbReference>
<dbReference type="PRINTS" id="PR00455">
    <property type="entry name" value="HTHTETR"/>
</dbReference>
<dbReference type="InterPro" id="IPR023772">
    <property type="entry name" value="DNA-bd_HTH_TetR-type_CS"/>
</dbReference>
<dbReference type="KEGG" id="cai:Caci_7250"/>
<name>C7Q891_CATAD</name>
<evidence type="ECO:0000256" key="5">
    <source>
        <dbReference type="SAM" id="MobiDB-lite"/>
    </source>
</evidence>
<evidence type="ECO:0000313" key="8">
    <source>
        <dbReference type="Proteomes" id="UP000000851"/>
    </source>
</evidence>
<sequence precursor="true">MQSLQKCNGCNFAVTAYTGPVTAEPDPPPPPLPPQPPPPSLRDRKRARVRQALIDAALDLFDRNGYEQTTIADITAAAEVGARTFFNYFASKEDLLFPESDARVRSTLDAIAARDPREGPAEVLLRALRDVGEKSDEMASPQAVLRLKLMRTVPAVRGRTLQVQMDAQREIARHLAAAYPDTLDEVKAAAVTGAFIGAITGALQVLLEGVDETDSSSRPEDPREFRRALGEATDLALAPWMRAEQTQDRSTR</sequence>
<keyword evidence="8" id="KW-1185">Reference proteome</keyword>
<feature type="region of interest" description="Disordered" evidence="5">
    <location>
        <begin position="18"/>
        <end position="44"/>
    </location>
</feature>
<keyword evidence="3" id="KW-0804">Transcription</keyword>
<dbReference type="AlphaFoldDB" id="C7Q891"/>
<dbReference type="GO" id="GO:0000976">
    <property type="term" value="F:transcription cis-regulatory region binding"/>
    <property type="evidence" value="ECO:0007669"/>
    <property type="project" value="TreeGrafter"/>
</dbReference>
<dbReference type="Pfam" id="PF00440">
    <property type="entry name" value="TetR_N"/>
    <property type="match status" value="1"/>
</dbReference>
<evidence type="ECO:0000256" key="2">
    <source>
        <dbReference type="ARBA" id="ARBA00023125"/>
    </source>
</evidence>
<dbReference type="SUPFAM" id="SSF46689">
    <property type="entry name" value="Homeodomain-like"/>
    <property type="match status" value="1"/>
</dbReference>
<evidence type="ECO:0000256" key="1">
    <source>
        <dbReference type="ARBA" id="ARBA00023015"/>
    </source>
</evidence>
<dbReference type="Gene3D" id="1.10.10.60">
    <property type="entry name" value="Homeodomain-like"/>
    <property type="match status" value="1"/>
</dbReference>
<organism evidence="7 8">
    <name type="scientific">Catenulispora acidiphila (strain DSM 44928 / JCM 14897 / NBRC 102108 / NRRL B-24433 / ID139908)</name>
    <dbReference type="NCBI Taxonomy" id="479433"/>
    <lineage>
        <taxon>Bacteria</taxon>
        <taxon>Bacillati</taxon>
        <taxon>Actinomycetota</taxon>
        <taxon>Actinomycetes</taxon>
        <taxon>Catenulisporales</taxon>
        <taxon>Catenulisporaceae</taxon>
        <taxon>Catenulispora</taxon>
    </lineage>
</organism>
<dbReference type="PANTHER" id="PTHR30055">
    <property type="entry name" value="HTH-TYPE TRANSCRIPTIONAL REGULATOR RUTR"/>
    <property type="match status" value="1"/>
</dbReference>
<evidence type="ECO:0000259" key="6">
    <source>
        <dbReference type="PROSITE" id="PS50977"/>
    </source>
</evidence>
<dbReference type="InterPro" id="IPR009057">
    <property type="entry name" value="Homeodomain-like_sf"/>
</dbReference>
<dbReference type="STRING" id="479433.Caci_7250"/>
<dbReference type="EMBL" id="CP001700">
    <property type="protein sequence ID" value="ACU76079.1"/>
    <property type="molecule type" value="Genomic_DNA"/>
</dbReference>
<keyword evidence="1" id="KW-0805">Transcription regulation</keyword>
<dbReference type="RefSeq" id="WP_015795807.1">
    <property type="nucleotide sequence ID" value="NC_013131.1"/>
</dbReference>
<dbReference type="InterPro" id="IPR050109">
    <property type="entry name" value="HTH-type_TetR-like_transc_reg"/>
</dbReference>
<reference evidence="7 8" key="1">
    <citation type="journal article" date="2009" name="Stand. Genomic Sci.">
        <title>Complete genome sequence of Catenulispora acidiphila type strain (ID 139908).</title>
        <authorList>
            <person name="Copeland A."/>
            <person name="Lapidus A."/>
            <person name="Glavina Del Rio T."/>
            <person name="Nolan M."/>
            <person name="Lucas S."/>
            <person name="Chen F."/>
            <person name="Tice H."/>
            <person name="Cheng J.F."/>
            <person name="Bruce D."/>
            <person name="Goodwin L."/>
            <person name="Pitluck S."/>
            <person name="Mikhailova N."/>
            <person name="Pati A."/>
            <person name="Ivanova N."/>
            <person name="Mavromatis K."/>
            <person name="Chen A."/>
            <person name="Palaniappan K."/>
            <person name="Chain P."/>
            <person name="Land M."/>
            <person name="Hauser L."/>
            <person name="Chang Y.J."/>
            <person name="Jeffries C.D."/>
            <person name="Chertkov O."/>
            <person name="Brettin T."/>
            <person name="Detter J.C."/>
            <person name="Han C."/>
            <person name="Ali Z."/>
            <person name="Tindall B.J."/>
            <person name="Goker M."/>
            <person name="Bristow J."/>
            <person name="Eisen J.A."/>
            <person name="Markowitz V."/>
            <person name="Hugenholtz P."/>
            <person name="Kyrpides N.C."/>
            <person name="Klenk H.P."/>
        </authorList>
    </citation>
    <scope>NUCLEOTIDE SEQUENCE [LARGE SCALE GENOMIC DNA]</scope>
    <source>
        <strain evidence="8">DSM 44928 / JCM 14897 / NBRC 102108 / NRRL B-24433 / ID139908</strain>
    </source>
</reference>
<dbReference type="Proteomes" id="UP000000851">
    <property type="component" value="Chromosome"/>
</dbReference>
<dbReference type="GO" id="GO:0003700">
    <property type="term" value="F:DNA-binding transcription factor activity"/>
    <property type="evidence" value="ECO:0007669"/>
    <property type="project" value="TreeGrafter"/>
</dbReference>
<protein>
    <submittedName>
        <fullName evidence="7">Transcriptional regulator, TetR family</fullName>
    </submittedName>
</protein>
<feature type="compositionally biased region" description="Pro residues" evidence="5">
    <location>
        <begin position="25"/>
        <end position="40"/>
    </location>
</feature>
<dbReference type="PROSITE" id="PS01081">
    <property type="entry name" value="HTH_TETR_1"/>
    <property type="match status" value="1"/>
</dbReference>
<dbReference type="InterPro" id="IPR041347">
    <property type="entry name" value="MftR_C"/>
</dbReference>